<keyword evidence="1" id="KW-0812">Transmembrane</keyword>
<reference evidence="2" key="1">
    <citation type="submission" date="2009-01" db="EMBL/GenBank/DDBJ databases">
        <title>Complete sequence of chromosome 1 of Burkholderia sp. 383.</title>
        <authorList>
            <consortium name="US DOE Joint Genome Institute"/>
            <person name="Copeland A."/>
            <person name="Lucas S."/>
            <person name="Lapidus A."/>
            <person name="Barry K."/>
            <person name="Detter J.C."/>
            <person name="Glavina T."/>
            <person name="Hammon N."/>
            <person name="Israni S."/>
            <person name="Pitluck S."/>
            <person name="Chain P."/>
            <person name="Malfatti S."/>
            <person name="Shin M."/>
            <person name="Vergez L."/>
            <person name="Schmutz J."/>
            <person name="Larimer F."/>
            <person name="Land M."/>
            <person name="Kyrpides N."/>
            <person name="Lykidis A."/>
            <person name="Richardson P."/>
        </authorList>
    </citation>
    <scope>NUCLEOTIDE SEQUENCE</scope>
    <source>
        <strain evidence="2">383</strain>
    </source>
</reference>
<evidence type="ECO:0000313" key="3">
    <source>
        <dbReference type="Proteomes" id="UP000002705"/>
    </source>
</evidence>
<organism evidence="2 3">
    <name type="scientific">Burkholderia lata (strain ATCC 17760 / DSM 23089 / LMG 22485 / NCIMB 9086 / R18194 / 383)</name>
    <dbReference type="NCBI Taxonomy" id="482957"/>
    <lineage>
        <taxon>Bacteria</taxon>
        <taxon>Pseudomonadati</taxon>
        <taxon>Pseudomonadota</taxon>
        <taxon>Betaproteobacteria</taxon>
        <taxon>Burkholderiales</taxon>
        <taxon>Burkholderiaceae</taxon>
        <taxon>Burkholderia</taxon>
        <taxon>Burkholderia cepacia complex</taxon>
    </lineage>
</organism>
<gene>
    <name evidence="2" type="ordered locus">Bcep18194_A3570</name>
</gene>
<evidence type="ECO:0000256" key="1">
    <source>
        <dbReference type="SAM" id="Phobius"/>
    </source>
</evidence>
<protein>
    <submittedName>
        <fullName evidence="2">Uncharacterized protein</fullName>
    </submittedName>
</protein>
<sequence>MPGEFVANVSARGDAVKPVLIQSPGDTKQGDRTRIDDHPLAAKIGLVVGFIPIIIYWHAFSGFWSSGLPWVIALVLEIGCPLFLYVHYFLNRRSRRLIWEGIAVCVGFVPTWMLLGSYWLFYFCFAPMSVAIRAIALLMCLTVAATWAWLSWAAFARENDRLGLLERLFKDEDDRIVYPDESDSVIGKLDGPGKSIAVPYWLVSVVGPILIGYSMLSARQFEGSGGPHGMFIILSAIGLPVTCWLLTKFFVRFAYFHIYLSIKLERKTGKRVILGS</sequence>
<dbReference type="Proteomes" id="UP000002705">
    <property type="component" value="Chromosome 1"/>
</dbReference>
<name>Q39K45_BURL3</name>
<dbReference type="RefSeq" id="WP_011350767.1">
    <property type="nucleotide sequence ID" value="NC_007510.1"/>
</dbReference>
<dbReference type="PATRIC" id="fig|482957.22.peg.417"/>
<feature type="transmembrane region" description="Helical" evidence="1">
    <location>
        <begin position="134"/>
        <end position="155"/>
    </location>
</feature>
<dbReference type="AlphaFoldDB" id="Q39K45"/>
<feature type="transmembrane region" description="Helical" evidence="1">
    <location>
        <begin position="198"/>
        <end position="216"/>
    </location>
</feature>
<feature type="transmembrane region" description="Helical" evidence="1">
    <location>
        <begin position="97"/>
        <end position="122"/>
    </location>
</feature>
<dbReference type="KEGG" id="bur:Bcep18194_A3570"/>
<keyword evidence="3" id="KW-1185">Reference proteome</keyword>
<keyword evidence="1" id="KW-0472">Membrane</keyword>
<dbReference type="HOGENOM" id="CLU_1007141_0_0_4"/>
<accession>Q39K45</accession>
<evidence type="ECO:0000313" key="2">
    <source>
        <dbReference type="EMBL" id="ABB07171.1"/>
    </source>
</evidence>
<feature type="transmembrane region" description="Helical" evidence="1">
    <location>
        <begin position="40"/>
        <end position="58"/>
    </location>
</feature>
<feature type="transmembrane region" description="Helical" evidence="1">
    <location>
        <begin position="70"/>
        <end position="90"/>
    </location>
</feature>
<proteinExistence type="predicted"/>
<keyword evidence="1" id="KW-1133">Transmembrane helix</keyword>
<dbReference type="GeneID" id="45099555"/>
<dbReference type="EMBL" id="CP000151">
    <property type="protein sequence ID" value="ABB07171.1"/>
    <property type="molecule type" value="Genomic_DNA"/>
</dbReference>
<feature type="transmembrane region" description="Helical" evidence="1">
    <location>
        <begin position="228"/>
        <end position="251"/>
    </location>
</feature>